<keyword evidence="3" id="KW-1133">Transmembrane helix</keyword>
<dbReference type="PANTHER" id="PTHR44591">
    <property type="entry name" value="STRESS RESPONSE REGULATOR PROTEIN 1"/>
    <property type="match status" value="1"/>
</dbReference>
<sequence>MTSNRGGDVSAEIDRPQGTFGKAIKSGVYGVVTITLILAILWGAGTLAFDFETELANIGLNLTSLLSFAATAFAIVLAAAIYHIQSEEAANDSERHRAVLEKIKGTSFAAAESARSAHTNTDEILRYLNEAQRNRTGHDMNPSRASEVTESLSSMVVDKVAPVLWVDDDPASIVLERAALRAAGIATVWVDSTSRALDLLDGNEFGVVITDMGRREGPREGYVLLEAMQDQRHRTPVIVYSGSDRQEHEQEALSRGCAGATSDPTRLFQLVRRELQRDRG</sequence>
<proteinExistence type="predicted"/>
<protein>
    <recommendedName>
        <fullName evidence="4">Response regulatory domain-containing protein</fullName>
    </recommendedName>
</protein>
<evidence type="ECO:0000256" key="3">
    <source>
        <dbReference type="SAM" id="Phobius"/>
    </source>
</evidence>
<feature type="transmembrane region" description="Helical" evidence="3">
    <location>
        <begin position="27"/>
        <end position="45"/>
    </location>
</feature>
<comment type="caution">
    <text evidence="5">The sequence shown here is derived from an EMBL/GenBank/DDBJ whole genome shotgun (WGS) entry which is preliminary data.</text>
</comment>
<dbReference type="SUPFAM" id="SSF52172">
    <property type="entry name" value="CheY-like"/>
    <property type="match status" value="1"/>
</dbReference>
<keyword evidence="6" id="KW-1185">Reference proteome</keyword>
<dbReference type="Gene3D" id="3.40.50.2300">
    <property type="match status" value="1"/>
</dbReference>
<keyword evidence="3" id="KW-0812">Transmembrane</keyword>
<feature type="domain" description="Response regulatory" evidence="4">
    <location>
        <begin position="162"/>
        <end position="278"/>
    </location>
</feature>
<feature type="transmembrane region" description="Helical" evidence="3">
    <location>
        <begin position="65"/>
        <end position="84"/>
    </location>
</feature>
<name>A0ABP7D1R0_9MICC</name>
<dbReference type="PROSITE" id="PS50110">
    <property type="entry name" value="RESPONSE_REGULATORY"/>
    <property type="match status" value="1"/>
</dbReference>
<evidence type="ECO:0000256" key="1">
    <source>
        <dbReference type="ARBA" id="ARBA00022553"/>
    </source>
</evidence>
<dbReference type="Proteomes" id="UP001501536">
    <property type="component" value="Unassembled WGS sequence"/>
</dbReference>
<gene>
    <name evidence="5" type="ORF">GCM10022377_07820</name>
</gene>
<organism evidence="5 6">
    <name type="scientific">Zhihengliuella alba</name>
    <dbReference type="NCBI Taxonomy" id="547018"/>
    <lineage>
        <taxon>Bacteria</taxon>
        <taxon>Bacillati</taxon>
        <taxon>Actinomycetota</taxon>
        <taxon>Actinomycetes</taxon>
        <taxon>Micrococcales</taxon>
        <taxon>Micrococcaceae</taxon>
        <taxon>Zhihengliuella</taxon>
    </lineage>
</organism>
<dbReference type="PANTHER" id="PTHR44591:SF3">
    <property type="entry name" value="RESPONSE REGULATORY DOMAIN-CONTAINING PROTEIN"/>
    <property type="match status" value="1"/>
</dbReference>
<dbReference type="EMBL" id="BAABCJ010000001">
    <property type="protein sequence ID" value="GAA3697357.1"/>
    <property type="molecule type" value="Genomic_DNA"/>
</dbReference>
<dbReference type="Pfam" id="PF00072">
    <property type="entry name" value="Response_reg"/>
    <property type="match status" value="1"/>
</dbReference>
<keyword evidence="3" id="KW-0472">Membrane</keyword>
<evidence type="ECO:0000313" key="6">
    <source>
        <dbReference type="Proteomes" id="UP001501536"/>
    </source>
</evidence>
<accession>A0ABP7D1R0</accession>
<keyword evidence="1 2" id="KW-0597">Phosphoprotein</keyword>
<evidence type="ECO:0000313" key="5">
    <source>
        <dbReference type="EMBL" id="GAA3697357.1"/>
    </source>
</evidence>
<feature type="modified residue" description="4-aspartylphosphate" evidence="2">
    <location>
        <position position="211"/>
    </location>
</feature>
<reference evidence="6" key="1">
    <citation type="journal article" date="2019" name="Int. J. Syst. Evol. Microbiol.">
        <title>The Global Catalogue of Microorganisms (GCM) 10K type strain sequencing project: providing services to taxonomists for standard genome sequencing and annotation.</title>
        <authorList>
            <consortium name="The Broad Institute Genomics Platform"/>
            <consortium name="The Broad Institute Genome Sequencing Center for Infectious Disease"/>
            <person name="Wu L."/>
            <person name="Ma J."/>
        </authorList>
    </citation>
    <scope>NUCLEOTIDE SEQUENCE [LARGE SCALE GENOMIC DNA]</scope>
    <source>
        <strain evidence="6">JCM 16961</strain>
    </source>
</reference>
<dbReference type="InterPro" id="IPR050595">
    <property type="entry name" value="Bact_response_regulator"/>
</dbReference>
<evidence type="ECO:0000259" key="4">
    <source>
        <dbReference type="PROSITE" id="PS50110"/>
    </source>
</evidence>
<dbReference type="InterPro" id="IPR001789">
    <property type="entry name" value="Sig_transdc_resp-reg_receiver"/>
</dbReference>
<dbReference type="InterPro" id="IPR011006">
    <property type="entry name" value="CheY-like_superfamily"/>
</dbReference>
<evidence type="ECO:0000256" key="2">
    <source>
        <dbReference type="PROSITE-ProRule" id="PRU00169"/>
    </source>
</evidence>